<name>A0A0B7BUU7_9EUPU</name>
<proteinExistence type="predicted"/>
<reference evidence="1" key="1">
    <citation type="submission" date="2014-12" db="EMBL/GenBank/DDBJ databases">
        <title>Insight into the proteome of Arion vulgaris.</title>
        <authorList>
            <person name="Aradska J."/>
            <person name="Bulat T."/>
            <person name="Smidak R."/>
            <person name="Sarate P."/>
            <person name="Gangsoo J."/>
            <person name="Sialana F."/>
            <person name="Bilban M."/>
            <person name="Lubec G."/>
        </authorList>
    </citation>
    <scope>NUCLEOTIDE SEQUENCE</scope>
    <source>
        <tissue evidence="1">Skin</tissue>
    </source>
</reference>
<organism evidence="1">
    <name type="scientific">Arion vulgaris</name>
    <dbReference type="NCBI Taxonomy" id="1028688"/>
    <lineage>
        <taxon>Eukaryota</taxon>
        <taxon>Metazoa</taxon>
        <taxon>Spiralia</taxon>
        <taxon>Lophotrochozoa</taxon>
        <taxon>Mollusca</taxon>
        <taxon>Gastropoda</taxon>
        <taxon>Heterobranchia</taxon>
        <taxon>Euthyneura</taxon>
        <taxon>Panpulmonata</taxon>
        <taxon>Eupulmonata</taxon>
        <taxon>Stylommatophora</taxon>
        <taxon>Helicina</taxon>
        <taxon>Arionoidea</taxon>
        <taxon>Arionidae</taxon>
        <taxon>Arion</taxon>
    </lineage>
</organism>
<sequence>MCRSATTLYIIIVNSVQEVQHDNQHTKDRDRENYAEFQPKQTIQIDNTRVKQVSEFKYLGSIFTEDGKLDREIETRCQKANAVTYQLAPLLQHPKIKMEVKRQMIKSIILPSLCEQC</sequence>
<gene>
    <name evidence="1" type="primary">ORF209513</name>
</gene>
<evidence type="ECO:0000313" key="1">
    <source>
        <dbReference type="EMBL" id="CEK95925.1"/>
    </source>
</evidence>
<protein>
    <submittedName>
        <fullName evidence="1">Uncharacterized protein</fullName>
    </submittedName>
</protein>
<dbReference type="PANTHER" id="PTHR47027:SF20">
    <property type="entry name" value="REVERSE TRANSCRIPTASE-LIKE PROTEIN WITH RNA-DIRECTED DNA POLYMERASE DOMAIN"/>
    <property type="match status" value="1"/>
</dbReference>
<dbReference type="EMBL" id="HACG01049060">
    <property type="protein sequence ID" value="CEK95925.1"/>
    <property type="molecule type" value="Transcribed_RNA"/>
</dbReference>
<dbReference type="AlphaFoldDB" id="A0A0B7BUU7"/>
<accession>A0A0B7BUU7</accession>
<dbReference type="PANTHER" id="PTHR47027">
    <property type="entry name" value="REVERSE TRANSCRIPTASE DOMAIN-CONTAINING PROTEIN"/>
    <property type="match status" value="1"/>
</dbReference>